<dbReference type="GO" id="GO:0042803">
    <property type="term" value="F:protein homodimerization activity"/>
    <property type="evidence" value="ECO:0007669"/>
    <property type="project" value="UniProtKB-ARBA"/>
</dbReference>
<dbReference type="EC" id="6.3.3.3" evidence="8"/>
<keyword evidence="2 8" id="KW-0436">Ligase</keyword>
<comment type="subunit">
    <text evidence="8">Homodimer.</text>
</comment>
<protein>
    <recommendedName>
        <fullName evidence="8">ATP-dependent dethiobiotin synthetase BioD</fullName>
        <ecNumber evidence="8">6.3.3.3</ecNumber>
    </recommendedName>
    <alternativeName>
        <fullName evidence="8">DTB synthetase</fullName>
        <shortName evidence="8">DTBS</shortName>
    </alternativeName>
    <alternativeName>
        <fullName evidence="8">Dethiobiotin synthase</fullName>
    </alternativeName>
</protein>
<keyword evidence="4 8" id="KW-0547">Nucleotide-binding</keyword>
<keyword evidence="6 8" id="KW-0067">ATP-binding</keyword>
<evidence type="ECO:0000256" key="8">
    <source>
        <dbReference type="HAMAP-Rule" id="MF_00336"/>
    </source>
</evidence>
<comment type="similarity">
    <text evidence="8">Belongs to the dethiobiotin synthetase family.</text>
</comment>
<dbReference type="PIRSF" id="PIRSF006755">
    <property type="entry name" value="DTB_synth"/>
    <property type="match status" value="1"/>
</dbReference>
<keyword evidence="1 8" id="KW-0963">Cytoplasm</keyword>
<dbReference type="NCBIfam" id="TIGR00347">
    <property type="entry name" value="bioD"/>
    <property type="match status" value="1"/>
</dbReference>
<sequence length="227" mass="24924">MKQFFITGTDTDAGKTHVTSLLLKLLAQHKKRAIGFKPIASGCEMAFEQLVNADALILMESATVSAKYDIINPFAFAPPIAPHIAAEQASINITVEKLSKAYQHVKQQGADYLLTEGAGGWALPINNKEYLYDWVKAEQLPVILVVGMKLGCINHALLTAAHMQSIGVNCIGWIANQVDSTMDEYQANLDSLKTHLSFPLLAISPYTEQTPKLQIYKTLLEKLSINP</sequence>
<evidence type="ECO:0000256" key="6">
    <source>
        <dbReference type="ARBA" id="ARBA00022840"/>
    </source>
</evidence>
<dbReference type="Pfam" id="PF13500">
    <property type="entry name" value="AAA_26"/>
    <property type="match status" value="1"/>
</dbReference>
<feature type="binding site" evidence="8">
    <location>
        <position position="116"/>
    </location>
    <ligand>
        <name>Mg(2+)</name>
        <dbReference type="ChEBI" id="CHEBI:18420"/>
    </ligand>
</feature>
<dbReference type="InterPro" id="IPR027417">
    <property type="entry name" value="P-loop_NTPase"/>
</dbReference>
<evidence type="ECO:0000313" key="10">
    <source>
        <dbReference type="Proteomes" id="UP000570493"/>
    </source>
</evidence>
<feature type="binding site" evidence="8">
    <location>
        <position position="16"/>
    </location>
    <ligand>
        <name>Mg(2+)</name>
        <dbReference type="ChEBI" id="CHEBI:18420"/>
    </ligand>
</feature>
<gene>
    <name evidence="8 9" type="primary">bioD</name>
    <name evidence="9" type="ORF">HHO47_14355</name>
</gene>
<evidence type="ECO:0000256" key="2">
    <source>
        <dbReference type="ARBA" id="ARBA00022598"/>
    </source>
</evidence>
<dbReference type="EMBL" id="JABBMT010000026">
    <property type="protein sequence ID" value="NMM41964.1"/>
    <property type="molecule type" value="Genomic_DNA"/>
</dbReference>
<dbReference type="GO" id="GO:0009102">
    <property type="term" value="P:biotin biosynthetic process"/>
    <property type="evidence" value="ECO:0007669"/>
    <property type="project" value="UniProtKB-UniRule"/>
</dbReference>
<feature type="binding site" evidence="8">
    <location>
        <begin position="176"/>
        <end position="177"/>
    </location>
    <ligand>
        <name>ATP</name>
        <dbReference type="ChEBI" id="CHEBI:30616"/>
    </ligand>
</feature>
<organism evidence="9 10">
    <name type="scientific">Pseudoalteromonas arctica</name>
    <dbReference type="NCBI Taxonomy" id="394751"/>
    <lineage>
        <taxon>Bacteria</taxon>
        <taxon>Pseudomonadati</taxon>
        <taxon>Pseudomonadota</taxon>
        <taxon>Gammaproteobacteria</taxon>
        <taxon>Alteromonadales</taxon>
        <taxon>Pseudoalteromonadaceae</taxon>
        <taxon>Pseudoalteromonas</taxon>
    </lineage>
</organism>
<feature type="active site" evidence="8">
    <location>
        <position position="37"/>
    </location>
</feature>
<feature type="binding site" evidence="8">
    <location>
        <position position="54"/>
    </location>
    <ligand>
        <name>ATP</name>
        <dbReference type="ChEBI" id="CHEBI:30616"/>
    </ligand>
</feature>
<dbReference type="PANTHER" id="PTHR43210:SF5">
    <property type="entry name" value="DETHIOBIOTIN SYNTHETASE"/>
    <property type="match status" value="1"/>
</dbReference>
<dbReference type="FunFam" id="3.40.50.300:FF:000292">
    <property type="entry name" value="ATP-dependent dethiobiotin synthetase BioD"/>
    <property type="match status" value="1"/>
</dbReference>
<dbReference type="SUPFAM" id="SSF52540">
    <property type="entry name" value="P-loop containing nucleoside triphosphate hydrolases"/>
    <property type="match status" value="1"/>
</dbReference>
<dbReference type="AlphaFoldDB" id="A0A7Y0HEA0"/>
<comment type="catalytic activity">
    <reaction evidence="8">
        <text>(7R,8S)-7,8-diammoniononanoate + CO2 + ATP = (4R,5S)-dethiobiotin + ADP + phosphate + 3 H(+)</text>
        <dbReference type="Rhea" id="RHEA:15805"/>
        <dbReference type="ChEBI" id="CHEBI:15378"/>
        <dbReference type="ChEBI" id="CHEBI:16526"/>
        <dbReference type="ChEBI" id="CHEBI:30616"/>
        <dbReference type="ChEBI" id="CHEBI:43474"/>
        <dbReference type="ChEBI" id="CHEBI:149469"/>
        <dbReference type="ChEBI" id="CHEBI:149473"/>
        <dbReference type="ChEBI" id="CHEBI:456216"/>
        <dbReference type="EC" id="6.3.3.3"/>
    </reaction>
</comment>
<comment type="function">
    <text evidence="8">Catalyzes a mechanistically unusual reaction, the ATP-dependent insertion of CO2 between the N7 and N8 nitrogen atoms of 7,8-diaminopelargonic acid (DAPA, also called 7,8-diammoniononanoate) to form a ureido ring.</text>
</comment>
<dbReference type="Gene3D" id="3.40.50.300">
    <property type="entry name" value="P-loop containing nucleotide triphosphate hydrolases"/>
    <property type="match status" value="1"/>
</dbReference>
<comment type="subcellular location">
    <subcellularLocation>
        <location evidence="8">Cytoplasm</location>
    </subcellularLocation>
</comment>
<dbReference type="GO" id="GO:0000287">
    <property type="term" value="F:magnesium ion binding"/>
    <property type="evidence" value="ECO:0007669"/>
    <property type="project" value="UniProtKB-UniRule"/>
</dbReference>
<dbReference type="InterPro" id="IPR004472">
    <property type="entry name" value="DTB_synth_BioD"/>
</dbReference>
<evidence type="ECO:0000256" key="3">
    <source>
        <dbReference type="ARBA" id="ARBA00022723"/>
    </source>
</evidence>
<dbReference type="UniPathway" id="UPA00078">
    <property type="reaction ID" value="UER00161"/>
</dbReference>
<feature type="binding site" evidence="8">
    <location>
        <position position="54"/>
    </location>
    <ligand>
        <name>Mg(2+)</name>
        <dbReference type="ChEBI" id="CHEBI:18420"/>
    </ligand>
</feature>
<feature type="binding site" evidence="8">
    <location>
        <position position="41"/>
    </location>
    <ligand>
        <name>substrate</name>
    </ligand>
</feature>
<name>A0A7Y0HEA0_9GAMM</name>
<dbReference type="CDD" id="cd03109">
    <property type="entry name" value="DTBS"/>
    <property type="match status" value="1"/>
</dbReference>
<comment type="caution">
    <text evidence="8">Lacks conserved residue(s) required for the propagation of feature annotation.</text>
</comment>
<dbReference type="Proteomes" id="UP000570493">
    <property type="component" value="Unassembled WGS sequence"/>
</dbReference>
<dbReference type="RefSeq" id="WP_169020909.1">
    <property type="nucleotide sequence ID" value="NZ_JABBMT010000026.1"/>
</dbReference>
<dbReference type="GO" id="GO:0005829">
    <property type="term" value="C:cytosol"/>
    <property type="evidence" value="ECO:0007669"/>
    <property type="project" value="TreeGrafter"/>
</dbReference>
<evidence type="ECO:0000256" key="5">
    <source>
        <dbReference type="ARBA" id="ARBA00022756"/>
    </source>
</evidence>
<keyword evidence="10" id="KW-1185">Reference proteome</keyword>
<proteinExistence type="inferred from homology"/>
<feature type="binding site" evidence="8">
    <location>
        <begin position="12"/>
        <end position="17"/>
    </location>
    <ligand>
        <name>ATP</name>
        <dbReference type="ChEBI" id="CHEBI:30616"/>
    </ligand>
</feature>
<feature type="binding site" evidence="8">
    <location>
        <begin position="116"/>
        <end position="119"/>
    </location>
    <ligand>
        <name>ATP</name>
        <dbReference type="ChEBI" id="CHEBI:30616"/>
    </ligand>
</feature>
<evidence type="ECO:0000313" key="9">
    <source>
        <dbReference type="EMBL" id="NMM41964.1"/>
    </source>
</evidence>
<keyword evidence="5 8" id="KW-0093">Biotin biosynthesis</keyword>
<comment type="pathway">
    <text evidence="8">Cofactor biosynthesis; biotin biosynthesis; biotin from 7,8-diaminononanoate: step 1/2.</text>
</comment>
<comment type="caution">
    <text evidence="9">The sequence shown here is derived from an EMBL/GenBank/DDBJ whole genome shotgun (WGS) entry which is preliminary data.</text>
</comment>
<reference evidence="9" key="1">
    <citation type="submission" date="2020-04" db="EMBL/GenBank/DDBJ databases">
        <title>Genome Sequencing for Pseudoaltermonas arctica.</title>
        <authorList>
            <person name="Elkins N.S."/>
        </authorList>
    </citation>
    <scope>NUCLEOTIDE SEQUENCE [LARGE SCALE GENOMIC DNA]</scope>
    <source>
        <strain evidence="9">NEC-BIFX-2020_0012</strain>
    </source>
</reference>
<accession>A0A7Y0HEA0</accession>
<comment type="cofactor">
    <cofactor evidence="8">
        <name>Mg(2+)</name>
        <dbReference type="ChEBI" id="CHEBI:18420"/>
    </cofactor>
</comment>
<dbReference type="GO" id="GO:0005524">
    <property type="term" value="F:ATP binding"/>
    <property type="evidence" value="ECO:0007669"/>
    <property type="project" value="UniProtKB-UniRule"/>
</dbReference>
<evidence type="ECO:0000256" key="7">
    <source>
        <dbReference type="ARBA" id="ARBA00022842"/>
    </source>
</evidence>
<evidence type="ECO:0000256" key="1">
    <source>
        <dbReference type="ARBA" id="ARBA00022490"/>
    </source>
</evidence>
<keyword evidence="3 8" id="KW-0479">Metal-binding</keyword>
<dbReference type="PANTHER" id="PTHR43210">
    <property type="entry name" value="DETHIOBIOTIN SYNTHETASE"/>
    <property type="match status" value="1"/>
</dbReference>
<evidence type="ECO:0000256" key="4">
    <source>
        <dbReference type="ARBA" id="ARBA00022741"/>
    </source>
</evidence>
<dbReference type="GO" id="GO:0004141">
    <property type="term" value="F:dethiobiotin synthase activity"/>
    <property type="evidence" value="ECO:0007669"/>
    <property type="project" value="UniProtKB-UniRule"/>
</dbReference>
<feature type="binding site" evidence="8">
    <location>
        <begin position="205"/>
        <end position="207"/>
    </location>
    <ligand>
        <name>ATP</name>
        <dbReference type="ChEBI" id="CHEBI:30616"/>
    </ligand>
</feature>
<dbReference type="HAMAP" id="MF_00336">
    <property type="entry name" value="BioD"/>
    <property type="match status" value="1"/>
</dbReference>
<keyword evidence="7 8" id="KW-0460">Magnesium</keyword>